<feature type="signal peptide" evidence="2">
    <location>
        <begin position="1"/>
        <end position="20"/>
    </location>
</feature>
<dbReference type="PROSITE" id="PS51257">
    <property type="entry name" value="PROKAR_LIPOPROTEIN"/>
    <property type="match status" value="1"/>
</dbReference>
<comment type="caution">
    <text evidence="5">The sequence shown here is derived from an EMBL/GenBank/DDBJ whole genome shotgun (WGS) entry which is preliminary data.</text>
</comment>
<organism evidence="5 6">
    <name type="scientific">Arsukibacterium ikkense</name>
    <dbReference type="NCBI Taxonomy" id="336831"/>
    <lineage>
        <taxon>Bacteria</taxon>
        <taxon>Pseudomonadati</taxon>
        <taxon>Pseudomonadota</taxon>
        <taxon>Gammaproteobacteria</taxon>
        <taxon>Chromatiales</taxon>
        <taxon>Chromatiaceae</taxon>
        <taxon>Arsukibacterium</taxon>
    </lineage>
</organism>
<dbReference type="SUPFAM" id="SSF53474">
    <property type="entry name" value="alpha/beta-Hydrolases"/>
    <property type="match status" value="1"/>
</dbReference>
<dbReference type="AlphaFoldDB" id="A0A0M2V404"/>
<dbReference type="InterPro" id="IPR011042">
    <property type="entry name" value="6-blade_b-propeller_TolB-like"/>
</dbReference>
<dbReference type="Pfam" id="PF00326">
    <property type="entry name" value="Peptidase_S9"/>
    <property type="match status" value="1"/>
</dbReference>
<dbReference type="PANTHER" id="PTHR42776:SF27">
    <property type="entry name" value="DIPEPTIDYL PEPTIDASE FAMILY MEMBER 6"/>
    <property type="match status" value="1"/>
</dbReference>
<gene>
    <name evidence="5" type="ORF">WG68_11835</name>
</gene>
<sequence length="635" mass="70320">MLSRLTFALAVLLGSTILSGCNTNSTIAAEQSSSLNVPQYSAEQFFATKTYFGNDINHNATAMLVASDESGVFNLYRVSLDGSNWQPLTQSTTDPAFPVSWFPQDDRLLYTADQGGNELNHVYLREVDGTVRDLTPGDKLKAYFVGWHNDHSFYIASNERDPRFFDLYHYNGSDYSRQLVFSNSDGYGISAVSKDGRYVALSKERNNADNNLYLLQLGNSNASPVLITGHQGNISHQVYGFTPDSTALLFGANGSSEFVAAYSYNLQSGATSPYSQADWDISFIYFSDDKQYRVQGVNADASTVLSITHLPTGKALQLPELPAGDLRGVTFSADSKYLSFYLNADNSPSNLYVWQLGSPAAKRLTQALDSSINEQHLVQSKVVRFNSFDDVTIPALLYKPHQATANTKLPAVIWIHGGPGGQSRTGYNPMLQHLVNHGYAVLSVNNRGSAGYGKTFFHLDDLRHGEDDLQDIVYGKKYLQTLDWVAGDRIGVMGGSYGGYLTMAAMAFTDEFNLGINIFGVTNWVRTLESIPPWWEAFRESLYAELGDPAVDGERLHRISPLFHADKVKKPVLVVQGANDPRVLQVESDEMVEAIRANNVPVEYVLFEDEGHGFLKKSNRITAQQAYLAFLKQYL</sequence>
<keyword evidence="2" id="KW-0732">Signal</keyword>
<protein>
    <submittedName>
        <fullName evidence="5">Peptidase S9</fullName>
    </submittedName>
</protein>
<evidence type="ECO:0000256" key="1">
    <source>
        <dbReference type="ARBA" id="ARBA00022801"/>
    </source>
</evidence>
<dbReference type="InterPro" id="IPR001375">
    <property type="entry name" value="Peptidase_S9_cat"/>
</dbReference>
<keyword evidence="6" id="KW-1185">Reference proteome</keyword>
<feature type="chain" id="PRO_5005644463" evidence="2">
    <location>
        <begin position="21"/>
        <end position="635"/>
    </location>
</feature>
<dbReference type="Gene3D" id="3.40.50.1820">
    <property type="entry name" value="alpha/beta hydrolase"/>
    <property type="match status" value="1"/>
</dbReference>
<dbReference type="Pfam" id="PF02897">
    <property type="entry name" value="Peptidase_S9_N"/>
    <property type="match status" value="1"/>
</dbReference>
<feature type="domain" description="Peptidase S9 prolyl oligopeptidase catalytic" evidence="3">
    <location>
        <begin position="431"/>
        <end position="635"/>
    </location>
</feature>
<evidence type="ECO:0000256" key="2">
    <source>
        <dbReference type="SAM" id="SignalP"/>
    </source>
</evidence>
<keyword evidence="1" id="KW-0378">Hydrolase</keyword>
<dbReference type="EMBL" id="LAHO01000011">
    <property type="protein sequence ID" value="KKO45119.1"/>
    <property type="molecule type" value="Genomic_DNA"/>
</dbReference>
<dbReference type="GO" id="GO:0006508">
    <property type="term" value="P:proteolysis"/>
    <property type="evidence" value="ECO:0007669"/>
    <property type="project" value="InterPro"/>
</dbReference>
<reference evidence="5 6" key="1">
    <citation type="submission" date="2015-03" db="EMBL/GenBank/DDBJ databases">
        <title>Draft genome sequences of two protease-producing strains of Arsukibacterium isolated from two cold and alkaline environments.</title>
        <authorList>
            <person name="Lylloff J.E."/>
            <person name="Skov L.B."/>
            <person name="Jepsen M."/>
            <person name="Hallin P.F."/>
            <person name="Sorensen S.J."/>
            <person name="Stougaard P."/>
            <person name="Glaring M.A."/>
        </authorList>
    </citation>
    <scope>NUCLEOTIDE SEQUENCE [LARGE SCALE GENOMIC DNA]</scope>
    <source>
        <strain evidence="5 6">GCM72</strain>
    </source>
</reference>
<evidence type="ECO:0000259" key="4">
    <source>
        <dbReference type="Pfam" id="PF02897"/>
    </source>
</evidence>
<dbReference type="GO" id="GO:0004252">
    <property type="term" value="F:serine-type endopeptidase activity"/>
    <property type="evidence" value="ECO:0007669"/>
    <property type="project" value="InterPro"/>
</dbReference>
<dbReference type="PATRIC" id="fig|336831.14.peg.1588"/>
<name>A0A0M2V404_9GAMM</name>
<evidence type="ECO:0000313" key="6">
    <source>
        <dbReference type="Proteomes" id="UP000034228"/>
    </source>
</evidence>
<dbReference type="InterPro" id="IPR029058">
    <property type="entry name" value="AB_hydrolase_fold"/>
</dbReference>
<dbReference type="STRING" id="336831.WG68_11835"/>
<accession>A0A0M2V404</accession>
<dbReference type="OrthoDB" id="9801421at2"/>
<dbReference type="PANTHER" id="PTHR42776">
    <property type="entry name" value="SERINE PEPTIDASE S9 FAMILY MEMBER"/>
    <property type="match status" value="1"/>
</dbReference>
<dbReference type="Proteomes" id="UP000034228">
    <property type="component" value="Unassembled WGS sequence"/>
</dbReference>
<evidence type="ECO:0000313" key="5">
    <source>
        <dbReference type="EMBL" id="KKO45119.1"/>
    </source>
</evidence>
<dbReference type="SUPFAM" id="SSF82171">
    <property type="entry name" value="DPP6 N-terminal domain-like"/>
    <property type="match status" value="1"/>
</dbReference>
<feature type="domain" description="Peptidase S9A N-terminal" evidence="4">
    <location>
        <begin position="102"/>
        <end position="234"/>
    </location>
</feature>
<dbReference type="RefSeq" id="WP_046557908.1">
    <property type="nucleotide sequence ID" value="NZ_LAHO01000011.1"/>
</dbReference>
<proteinExistence type="predicted"/>
<dbReference type="Gene3D" id="2.120.10.30">
    <property type="entry name" value="TolB, C-terminal domain"/>
    <property type="match status" value="2"/>
</dbReference>
<dbReference type="InterPro" id="IPR023302">
    <property type="entry name" value="Pept_S9A_N"/>
</dbReference>
<evidence type="ECO:0000259" key="3">
    <source>
        <dbReference type="Pfam" id="PF00326"/>
    </source>
</evidence>